<dbReference type="RefSeq" id="XP_056792565.1">
    <property type="nucleotide sequence ID" value="XM_056932606.1"/>
</dbReference>
<organism evidence="1 2">
    <name type="scientific">Penicillium diatomitis</name>
    <dbReference type="NCBI Taxonomy" id="2819901"/>
    <lineage>
        <taxon>Eukaryota</taxon>
        <taxon>Fungi</taxon>
        <taxon>Dikarya</taxon>
        <taxon>Ascomycota</taxon>
        <taxon>Pezizomycotina</taxon>
        <taxon>Eurotiomycetes</taxon>
        <taxon>Eurotiomycetidae</taxon>
        <taxon>Eurotiales</taxon>
        <taxon>Aspergillaceae</taxon>
        <taxon>Penicillium</taxon>
    </lineage>
</organism>
<dbReference type="EMBL" id="JAPWDQ010000003">
    <property type="protein sequence ID" value="KAJ5491436.1"/>
    <property type="molecule type" value="Genomic_DNA"/>
</dbReference>
<comment type="caution">
    <text evidence="1">The sequence shown here is derived from an EMBL/GenBank/DDBJ whole genome shotgun (WGS) entry which is preliminary data.</text>
</comment>
<evidence type="ECO:0000313" key="2">
    <source>
        <dbReference type="Proteomes" id="UP001148312"/>
    </source>
</evidence>
<gene>
    <name evidence="1" type="ORF">N7539_003003</name>
</gene>
<dbReference type="Proteomes" id="UP001148312">
    <property type="component" value="Unassembled WGS sequence"/>
</dbReference>
<dbReference type="GeneID" id="81622855"/>
<proteinExistence type="predicted"/>
<reference evidence="1" key="1">
    <citation type="submission" date="2022-12" db="EMBL/GenBank/DDBJ databases">
        <authorList>
            <person name="Petersen C."/>
        </authorList>
    </citation>
    <scope>NUCLEOTIDE SEQUENCE</scope>
    <source>
        <strain evidence="1">IBT 30728</strain>
    </source>
</reference>
<evidence type="ECO:0000313" key="1">
    <source>
        <dbReference type="EMBL" id="KAJ5491436.1"/>
    </source>
</evidence>
<accession>A0A9W9XFS5</accession>
<sequence>MRRDQSPTQRGFRLALVQLPTSTSQWHLDRHRQAKETMAFRQARDWLPTVALFSATVASGEDWHTPSKSSSGHAEG</sequence>
<name>A0A9W9XFS5_9EURO</name>
<dbReference type="AlphaFoldDB" id="A0A9W9XFS5"/>
<protein>
    <submittedName>
        <fullName evidence="1">Uncharacterized protein</fullName>
    </submittedName>
</protein>
<keyword evidence="2" id="KW-1185">Reference proteome</keyword>
<reference evidence="1" key="2">
    <citation type="journal article" date="2023" name="IMA Fungus">
        <title>Comparative genomic study of the Penicillium genus elucidates a diverse pangenome and 15 lateral gene transfer events.</title>
        <authorList>
            <person name="Petersen C."/>
            <person name="Sorensen T."/>
            <person name="Nielsen M.R."/>
            <person name="Sondergaard T.E."/>
            <person name="Sorensen J.L."/>
            <person name="Fitzpatrick D.A."/>
            <person name="Frisvad J.C."/>
            <person name="Nielsen K.L."/>
        </authorList>
    </citation>
    <scope>NUCLEOTIDE SEQUENCE</scope>
    <source>
        <strain evidence="1">IBT 30728</strain>
    </source>
</reference>